<reference evidence="1 2" key="1">
    <citation type="journal article" date="2019" name="Commun. Biol.">
        <title>The bagworm genome reveals a unique fibroin gene that provides high tensile strength.</title>
        <authorList>
            <person name="Kono N."/>
            <person name="Nakamura H."/>
            <person name="Ohtoshi R."/>
            <person name="Tomita M."/>
            <person name="Numata K."/>
            <person name="Arakawa K."/>
        </authorList>
    </citation>
    <scope>NUCLEOTIDE SEQUENCE [LARGE SCALE GENOMIC DNA]</scope>
</reference>
<organism evidence="1 2">
    <name type="scientific">Eumeta variegata</name>
    <name type="common">Bagworm moth</name>
    <name type="synonym">Eumeta japonica</name>
    <dbReference type="NCBI Taxonomy" id="151549"/>
    <lineage>
        <taxon>Eukaryota</taxon>
        <taxon>Metazoa</taxon>
        <taxon>Ecdysozoa</taxon>
        <taxon>Arthropoda</taxon>
        <taxon>Hexapoda</taxon>
        <taxon>Insecta</taxon>
        <taxon>Pterygota</taxon>
        <taxon>Neoptera</taxon>
        <taxon>Endopterygota</taxon>
        <taxon>Lepidoptera</taxon>
        <taxon>Glossata</taxon>
        <taxon>Ditrysia</taxon>
        <taxon>Tineoidea</taxon>
        <taxon>Psychidae</taxon>
        <taxon>Oiketicinae</taxon>
        <taxon>Eumeta</taxon>
    </lineage>
</organism>
<accession>A0A4C1Y0Q6</accession>
<dbReference type="Proteomes" id="UP000299102">
    <property type="component" value="Unassembled WGS sequence"/>
</dbReference>
<dbReference type="EMBL" id="BGZK01001041">
    <property type="protein sequence ID" value="GBP69458.1"/>
    <property type="molecule type" value="Genomic_DNA"/>
</dbReference>
<proteinExistence type="predicted"/>
<name>A0A4C1Y0Q6_EUMVA</name>
<gene>
    <name evidence="1" type="ORF">EVAR_48816_1</name>
</gene>
<dbReference type="AlphaFoldDB" id="A0A4C1Y0Q6"/>
<protein>
    <submittedName>
        <fullName evidence="1">Uncharacterized protein</fullName>
    </submittedName>
</protein>
<evidence type="ECO:0000313" key="2">
    <source>
        <dbReference type="Proteomes" id="UP000299102"/>
    </source>
</evidence>
<comment type="caution">
    <text evidence="1">The sequence shown here is derived from an EMBL/GenBank/DDBJ whole genome shotgun (WGS) entry which is preliminary data.</text>
</comment>
<evidence type="ECO:0000313" key="1">
    <source>
        <dbReference type="EMBL" id="GBP69458.1"/>
    </source>
</evidence>
<keyword evidence="2" id="KW-1185">Reference proteome</keyword>
<sequence>MKHLYARWTGVKLRRLKIQETLGFGVRRLRLALAQLEEQTSMLPERSPLPMVIRKTKDVTSALLDFRKE</sequence>